<evidence type="ECO:0000256" key="2">
    <source>
        <dbReference type="ARBA" id="ARBA00022475"/>
    </source>
</evidence>
<comment type="caution">
    <text evidence="7">The sequence shown here is derived from an EMBL/GenBank/DDBJ whole genome shotgun (WGS) entry which is preliminary data.</text>
</comment>
<dbReference type="OrthoDB" id="9791237at2"/>
<dbReference type="InterPro" id="IPR004010">
    <property type="entry name" value="Double_Cache_2"/>
</dbReference>
<evidence type="ECO:0000259" key="6">
    <source>
        <dbReference type="SMART" id="SM01049"/>
    </source>
</evidence>
<accession>A0A1X0Y4Y4</accession>
<proteinExistence type="predicted"/>
<dbReference type="Pfam" id="PF08269">
    <property type="entry name" value="dCache_2"/>
    <property type="match status" value="1"/>
</dbReference>
<organism evidence="7 8">
    <name type="scientific">Geothermobacter hydrogeniphilus</name>
    <dbReference type="NCBI Taxonomy" id="1969733"/>
    <lineage>
        <taxon>Bacteria</taxon>
        <taxon>Pseudomonadati</taxon>
        <taxon>Thermodesulfobacteriota</taxon>
        <taxon>Desulfuromonadia</taxon>
        <taxon>Desulfuromonadales</taxon>
        <taxon>Geothermobacteraceae</taxon>
        <taxon>Geothermobacter</taxon>
    </lineage>
</organism>
<evidence type="ECO:0000256" key="1">
    <source>
        <dbReference type="ARBA" id="ARBA00004651"/>
    </source>
</evidence>
<dbReference type="STRING" id="1969733.B5V00_08385"/>
<dbReference type="EMBL" id="NAAD01000009">
    <property type="protein sequence ID" value="ORJ60260.1"/>
    <property type="molecule type" value="Genomic_DNA"/>
</dbReference>
<evidence type="ECO:0000256" key="4">
    <source>
        <dbReference type="ARBA" id="ARBA00022989"/>
    </source>
</evidence>
<sequence length="186" mass="20720">MQQNRTKLWIGFICAVSLFTLTGLAWGMSVDEGSIKKARDTAGTKPTVQMVMDKVNQGAALIAKEGPAAFPKFKGYDSDFIYAGTYIWIHSGDDGTMLMHPMKPKLEGRNVLPLKDKKGKLLFVEFNRVALEKGSGWVDYWWPKPGEKKPSQKVSYVKLAEYGGKKYVIGSGVYDITMDQIQAAMK</sequence>
<name>A0A1X0Y4Y4_9BACT</name>
<dbReference type="SMART" id="SM01049">
    <property type="entry name" value="Cache_2"/>
    <property type="match status" value="1"/>
</dbReference>
<protein>
    <recommendedName>
        <fullName evidence="6">Single Cache domain-containing protein</fullName>
    </recommendedName>
</protein>
<evidence type="ECO:0000256" key="5">
    <source>
        <dbReference type="ARBA" id="ARBA00023136"/>
    </source>
</evidence>
<reference evidence="7 8" key="1">
    <citation type="submission" date="2017-03" db="EMBL/GenBank/DDBJ databases">
        <title>Genome sequence of Geothermobacter sp. EPR-M, Deep-Sea Iron Reducer.</title>
        <authorList>
            <person name="Tully B."/>
            <person name="Savalia P."/>
            <person name="Abuyen K."/>
            <person name="Baughan C."/>
            <person name="Romero E."/>
            <person name="Ronkowski C."/>
            <person name="Torres B."/>
            <person name="Tremblay J."/>
            <person name="Trujillo A."/>
            <person name="Tyler M."/>
            <person name="Perez-Rodriguez I."/>
            <person name="Amend J."/>
        </authorList>
    </citation>
    <scope>NUCLEOTIDE SEQUENCE [LARGE SCALE GENOMIC DNA]</scope>
    <source>
        <strain evidence="7 8">EPR-M</strain>
    </source>
</reference>
<evidence type="ECO:0000256" key="3">
    <source>
        <dbReference type="ARBA" id="ARBA00022692"/>
    </source>
</evidence>
<feature type="domain" description="Single Cache" evidence="6">
    <location>
        <begin position="36"/>
        <end position="124"/>
    </location>
</feature>
<keyword evidence="3" id="KW-0812">Transmembrane</keyword>
<dbReference type="AlphaFoldDB" id="A0A1X0Y4Y4"/>
<dbReference type="InterPro" id="IPR033480">
    <property type="entry name" value="sCache_2"/>
</dbReference>
<keyword evidence="4" id="KW-1133">Transmembrane helix</keyword>
<dbReference type="RefSeq" id="WP_085010333.1">
    <property type="nucleotide sequence ID" value="NZ_NAAD01000009.1"/>
</dbReference>
<keyword evidence="5" id="KW-0472">Membrane</keyword>
<evidence type="ECO:0000313" key="8">
    <source>
        <dbReference type="Proteomes" id="UP000193136"/>
    </source>
</evidence>
<evidence type="ECO:0000313" key="7">
    <source>
        <dbReference type="EMBL" id="ORJ60260.1"/>
    </source>
</evidence>
<dbReference type="Gene3D" id="3.30.450.20">
    <property type="entry name" value="PAS domain"/>
    <property type="match status" value="1"/>
</dbReference>
<gene>
    <name evidence="7" type="ORF">B5V00_08385</name>
</gene>
<comment type="subcellular location">
    <subcellularLocation>
        <location evidence="1">Cell membrane</location>
        <topology evidence="1">Multi-pass membrane protein</topology>
    </subcellularLocation>
</comment>
<keyword evidence="8" id="KW-1185">Reference proteome</keyword>
<keyword evidence="2" id="KW-1003">Cell membrane</keyword>
<dbReference type="Proteomes" id="UP000193136">
    <property type="component" value="Unassembled WGS sequence"/>
</dbReference>
<dbReference type="GO" id="GO:0005886">
    <property type="term" value="C:plasma membrane"/>
    <property type="evidence" value="ECO:0007669"/>
    <property type="project" value="UniProtKB-SubCell"/>
</dbReference>